<dbReference type="PANTHER" id="PTHR41542:SF1">
    <property type="entry name" value="BLL5807 PROTEIN"/>
    <property type="match status" value="1"/>
</dbReference>
<protein>
    <submittedName>
        <fullName evidence="4">Preprotein translocase subunit Tim44</fullName>
    </submittedName>
</protein>
<dbReference type="EMBL" id="NCEQ01000003">
    <property type="protein sequence ID" value="OYX58273.1"/>
    <property type="molecule type" value="Genomic_DNA"/>
</dbReference>
<dbReference type="InterPro" id="IPR032710">
    <property type="entry name" value="NTF2-like_dom_sf"/>
</dbReference>
<feature type="transmembrane region" description="Helical" evidence="2">
    <location>
        <begin position="15"/>
        <end position="37"/>
    </location>
</feature>
<gene>
    <name evidence="4" type="ORF">B7Y86_04575</name>
</gene>
<organism evidence="4 5">
    <name type="scientific">Brevundimonas subvibrioides</name>
    <dbReference type="NCBI Taxonomy" id="74313"/>
    <lineage>
        <taxon>Bacteria</taxon>
        <taxon>Pseudomonadati</taxon>
        <taxon>Pseudomonadota</taxon>
        <taxon>Alphaproteobacteria</taxon>
        <taxon>Caulobacterales</taxon>
        <taxon>Caulobacteraceae</taxon>
        <taxon>Brevundimonas</taxon>
    </lineage>
</organism>
<keyword evidence="2" id="KW-0812">Transmembrane</keyword>
<name>A0A258HPL2_9CAUL</name>
<reference evidence="4 5" key="1">
    <citation type="submission" date="2017-03" db="EMBL/GenBank/DDBJ databases">
        <title>Lifting the veil on microbial sulfur biogeochemistry in mining wastewaters.</title>
        <authorList>
            <person name="Kantor R.S."/>
            <person name="Colenbrander Nelson T."/>
            <person name="Marshall S."/>
            <person name="Bennett D."/>
            <person name="Apte S."/>
            <person name="Camacho D."/>
            <person name="Thomas B.C."/>
            <person name="Warren L.A."/>
            <person name="Banfield J.F."/>
        </authorList>
    </citation>
    <scope>NUCLEOTIDE SEQUENCE [LARGE SCALE GENOMIC DNA]</scope>
    <source>
        <strain evidence="4">32-68-21</strain>
    </source>
</reference>
<evidence type="ECO:0000313" key="4">
    <source>
        <dbReference type="EMBL" id="OYX58273.1"/>
    </source>
</evidence>
<feature type="region of interest" description="Disordered" evidence="1">
    <location>
        <begin position="182"/>
        <end position="201"/>
    </location>
</feature>
<dbReference type="SMART" id="SM00978">
    <property type="entry name" value="Tim44"/>
    <property type="match status" value="1"/>
</dbReference>
<dbReference type="PANTHER" id="PTHR41542">
    <property type="entry name" value="BLL5807 PROTEIN"/>
    <property type="match status" value="1"/>
</dbReference>
<dbReference type="InterPro" id="IPR007379">
    <property type="entry name" value="Tim44-like_dom"/>
</dbReference>
<sequence length="228" mass="24380">MAGIRTPSQGYPVPVQFQLVIFAVIAAVVLFQLYNVLGKKVGRQPQEDAKTPALPAAGATGPEAQARVPALDAATLAAAASLRARDPAFDPAKFIEGARQAYETIVRGYASGDRAALKPLLTPEVLASFETGIAAREIRGETEQVEFLHAPRADLELASAEGDRAVAKVRFLAEIRSRVLPPEAEATPGAPAEPRIEERRTAEHWTFERSLGAADPNWVLARVEPANA</sequence>
<dbReference type="NCBIfam" id="NF033779">
    <property type="entry name" value="Tim44_TimA_adap"/>
    <property type="match status" value="1"/>
</dbReference>
<dbReference type="Pfam" id="PF04280">
    <property type="entry name" value="Tim44"/>
    <property type="match status" value="1"/>
</dbReference>
<evidence type="ECO:0000256" key="1">
    <source>
        <dbReference type="SAM" id="MobiDB-lite"/>
    </source>
</evidence>
<dbReference type="SUPFAM" id="SSF54427">
    <property type="entry name" value="NTF2-like"/>
    <property type="match status" value="1"/>
</dbReference>
<accession>A0A258HPL2</accession>
<comment type="caution">
    <text evidence="4">The sequence shown here is derived from an EMBL/GenBank/DDBJ whole genome shotgun (WGS) entry which is preliminary data.</text>
</comment>
<feature type="domain" description="Tim44-like" evidence="3">
    <location>
        <begin position="75"/>
        <end position="225"/>
    </location>
</feature>
<keyword evidence="2" id="KW-1133">Transmembrane helix</keyword>
<dbReference type="Gene3D" id="3.10.450.240">
    <property type="match status" value="1"/>
</dbReference>
<evidence type="ECO:0000313" key="5">
    <source>
        <dbReference type="Proteomes" id="UP000216147"/>
    </source>
</evidence>
<evidence type="ECO:0000259" key="3">
    <source>
        <dbReference type="SMART" id="SM00978"/>
    </source>
</evidence>
<feature type="compositionally biased region" description="Low complexity" evidence="1">
    <location>
        <begin position="182"/>
        <end position="193"/>
    </location>
</feature>
<keyword evidence="2" id="KW-0472">Membrane</keyword>
<dbReference type="AlphaFoldDB" id="A0A258HPL2"/>
<evidence type="ECO:0000256" key="2">
    <source>
        <dbReference type="SAM" id="Phobius"/>
    </source>
</evidence>
<dbReference type="Proteomes" id="UP000216147">
    <property type="component" value="Unassembled WGS sequence"/>
</dbReference>
<dbReference type="NCBIfam" id="NF033778">
    <property type="entry name" value="trans_TimA"/>
    <property type="match status" value="1"/>
</dbReference>
<proteinExistence type="predicted"/>